<dbReference type="InterPro" id="IPR044714">
    <property type="entry name" value="AtSIBP1-like"/>
</dbReference>
<evidence type="ECO:0000313" key="3">
    <source>
        <dbReference type="Proteomes" id="UP000198287"/>
    </source>
</evidence>
<dbReference type="OrthoDB" id="7960639at2759"/>
<organism evidence="2 3">
    <name type="scientific">Folsomia candida</name>
    <name type="common">Springtail</name>
    <dbReference type="NCBI Taxonomy" id="158441"/>
    <lineage>
        <taxon>Eukaryota</taxon>
        <taxon>Metazoa</taxon>
        <taxon>Ecdysozoa</taxon>
        <taxon>Arthropoda</taxon>
        <taxon>Hexapoda</taxon>
        <taxon>Collembola</taxon>
        <taxon>Entomobryomorpha</taxon>
        <taxon>Isotomoidea</taxon>
        <taxon>Isotomidae</taxon>
        <taxon>Proisotominae</taxon>
        <taxon>Folsomia</taxon>
    </lineage>
</organism>
<evidence type="ECO:0000259" key="1">
    <source>
        <dbReference type="PROSITE" id="PS50097"/>
    </source>
</evidence>
<comment type="caution">
    <text evidence="2">The sequence shown here is derived from an EMBL/GenBank/DDBJ whole genome shotgun (WGS) entry which is preliminary data.</text>
</comment>
<dbReference type="Pfam" id="PF00651">
    <property type="entry name" value="BTB"/>
    <property type="match status" value="1"/>
</dbReference>
<dbReference type="PROSITE" id="PS50097">
    <property type="entry name" value="BTB"/>
    <property type="match status" value="1"/>
</dbReference>
<dbReference type="PANTHER" id="PTHR46672:SF8">
    <property type="entry name" value="BTB DOMAIN-CONTAINING PROTEIN"/>
    <property type="match status" value="1"/>
</dbReference>
<dbReference type="EMBL" id="LNIX01000001">
    <property type="protein sequence ID" value="OXA64827.1"/>
    <property type="molecule type" value="Genomic_DNA"/>
</dbReference>
<protein>
    <submittedName>
        <fullName evidence="2">Speckle-type POZ protein B</fullName>
    </submittedName>
</protein>
<dbReference type="InterPro" id="IPR000210">
    <property type="entry name" value="BTB/POZ_dom"/>
</dbReference>
<dbReference type="CDD" id="cd18186">
    <property type="entry name" value="BTB_POZ_ZBTB_KLHL-like"/>
    <property type="match status" value="1"/>
</dbReference>
<dbReference type="AlphaFoldDB" id="A0A226F5Q0"/>
<dbReference type="SUPFAM" id="SSF54695">
    <property type="entry name" value="POZ domain"/>
    <property type="match status" value="1"/>
</dbReference>
<gene>
    <name evidence="2" type="ORF">Fcan01_00472</name>
</gene>
<name>A0A226F5Q0_FOLCA</name>
<dbReference type="Proteomes" id="UP000198287">
    <property type="component" value="Unassembled WGS sequence"/>
</dbReference>
<dbReference type="Gene3D" id="3.30.710.10">
    <property type="entry name" value="Potassium Channel Kv1.1, Chain A"/>
    <property type="match status" value="1"/>
</dbReference>
<dbReference type="PANTHER" id="PTHR46672">
    <property type="entry name" value="OS08G0495500 PROTEIN-RELATED"/>
    <property type="match status" value="1"/>
</dbReference>
<dbReference type="OMA" id="CELDIFK"/>
<dbReference type="InterPro" id="IPR011333">
    <property type="entry name" value="SKP1/BTB/POZ_sf"/>
</dbReference>
<dbReference type="STRING" id="158441.A0A226F5Q0"/>
<accession>A0A226F5Q0</accession>
<sequence>MSQSLIANSQVDNEVHDFTWNIKNFDFISYIRNRSVLNQHVFSFTVGSSIDKVSTWKLFLAYDAAEKSPALFLQLIEYAGTDEFPVILEVYVDNGINEQFKLKRATILFTPTSTEPIKCNFICFSRKGKSTSWTLTSLNNEDAKIFSLKTIFQKLSGSELKLRIKFQIFGKYSFTTFGKDSTSSTILEREQAKSLQRHRKVALSLLESGDRADVTFETKDDQRIAAHKFILSMQSNVFAAMFATEMKEKTEGVVKLDDMGGDGLKVFLKFVYTGELDEKWNEFYDEVVYAANKYQVQSLIDMCQEMLPTLVSWDNCFEILKLAELHDLAAAKKKVENFIKSDPDKMLQLLRESPSSKRPRFT</sequence>
<dbReference type="SMART" id="SM00225">
    <property type="entry name" value="BTB"/>
    <property type="match status" value="1"/>
</dbReference>
<evidence type="ECO:0000313" key="2">
    <source>
        <dbReference type="EMBL" id="OXA64827.1"/>
    </source>
</evidence>
<reference evidence="2 3" key="1">
    <citation type="submission" date="2015-12" db="EMBL/GenBank/DDBJ databases">
        <title>The genome of Folsomia candida.</title>
        <authorList>
            <person name="Faddeeva A."/>
            <person name="Derks M.F."/>
            <person name="Anvar Y."/>
            <person name="Smit S."/>
            <person name="Van Straalen N."/>
            <person name="Roelofs D."/>
        </authorList>
    </citation>
    <scope>NUCLEOTIDE SEQUENCE [LARGE SCALE GENOMIC DNA]</scope>
    <source>
        <strain evidence="2 3">VU population</strain>
        <tissue evidence="2">Whole body</tissue>
    </source>
</reference>
<keyword evidence="3" id="KW-1185">Reference proteome</keyword>
<feature type="domain" description="BTB" evidence="1">
    <location>
        <begin position="212"/>
        <end position="280"/>
    </location>
</feature>
<proteinExistence type="predicted"/>